<feature type="signal peptide" evidence="2">
    <location>
        <begin position="1"/>
        <end position="24"/>
    </location>
</feature>
<evidence type="ECO:0000313" key="3">
    <source>
        <dbReference type="EMBL" id="UUY02214.1"/>
    </source>
</evidence>
<proteinExistence type="predicted"/>
<protein>
    <submittedName>
        <fullName evidence="3">Uncharacterized protein</fullName>
    </submittedName>
</protein>
<keyword evidence="2" id="KW-0732">Signal</keyword>
<feature type="chain" id="PRO_5045897033" evidence="2">
    <location>
        <begin position="25"/>
        <end position="253"/>
    </location>
</feature>
<dbReference type="RefSeq" id="WP_353862747.1">
    <property type="nucleotide sequence ID" value="NZ_CP088295.1"/>
</dbReference>
<reference evidence="4" key="1">
    <citation type="submission" date="2021-11" db="EMBL/GenBank/DDBJ databases">
        <title>Cultivation dependent microbiological survey of springs from the worlds oldest radium mine currently devoted to the extraction of radon-saturated water.</title>
        <authorList>
            <person name="Kapinusova G."/>
            <person name="Smrhova T."/>
            <person name="Strejcek M."/>
            <person name="Suman J."/>
            <person name="Jani K."/>
            <person name="Pajer P."/>
            <person name="Uhlik O."/>
        </authorList>
    </citation>
    <scope>NUCLEOTIDE SEQUENCE [LARGE SCALE GENOMIC DNA]</scope>
    <source>
        <strain evidence="4">J379</strain>
    </source>
</reference>
<dbReference type="EMBL" id="CP088295">
    <property type="protein sequence ID" value="UUY02214.1"/>
    <property type="molecule type" value="Genomic_DNA"/>
</dbReference>
<evidence type="ECO:0000256" key="2">
    <source>
        <dbReference type="SAM" id="SignalP"/>
    </source>
</evidence>
<sequence length="253" mass="26256">MTNGRRIGSAITIAALVAGATASAAPAKGTKLQGTISWTTTATTKTDTPGGDAFTAKETRTVTLKVKMTKRAGAAGWQPEDNGSSYTGRYTLSSTRLERDSTGATTCTTTNESTGSGSGALPKKPRSTTPPALFGDVLPSTASLGARTKAIVLQPLLRYKGQATVKYEGSGLSPCQSGQDVDPIEGSLAPTDSSEQICYPSGTSKRTTTPRAGTVMGAWKKSARAFSFTCSDTWKEPEGKTVTTRVTGSLKLK</sequence>
<keyword evidence="4" id="KW-1185">Reference proteome</keyword>
<dbReference type="Proteomes" id="UP001058860">
    <property type="component" value="Chromosome"/>
</dbReference>
<organism evidence="3 4">
    <name type="scientific">Svornostia abyssi</name>
    <dbReference type="NCBI Taxonomy" id="2898438"/>
    <lineage>
        <taxon>Bacteria</taxon>
        <taxon>Bacillati</taxon>
        <taxon>Actinomycetota</taxon>
        <taxon>Thermoleophilia</taxon>
        <taxon>Solirubrobacterales</taxon>
        <taxon>Baekduiaceae</taxon>
        <taxon>Svornostia</taxon>
    </lineage>
</organism>
<name>A0ABY5PC16_9ACTN</name>
<feature type="region of interest" description="Disordered" evidence="1">
    <location>
        <begin position="97"/>
        <end position="128"/>
    </location>
</feature>
<accession>A0ABY5PC16</accession>
<gene>
    <name evidence="3" type="ORF">LRS13_16025</name>
</gene>
<evidence type="ECO:0000256" key="1">
    <source>
        <dbReference type="SAM" id="MobiDB-lite"/>
    </source>
</evidence>
<evidence type="ECO:0000313" key="4">
    <source>
        <dbReference type="Proteomes" id="UP001058860"/>
    </source>
</evidence>
<feature type="compositionally biased region" description="Low complexity" evidence="1">
    <location>
        <begin position="102"/>
        <end position="115"/>
    </location>
</feature>